<dbReference type="Proteomes" id="UP000501060">
    <property type="component" value="Chromosome"/>
</dbReference>
<evidence type="ECO:0000313" key="11">
    <source>
        <dbReference type="EMBL" id="QJG67052.1"/>
    </source>
</evidence>
<sequence length="295" mass="32469">MAADAKLIKELRDITNSGFLDCKKALEETNNDINAAIALLQEKGVAKAAKKASRVAAEGIVRAISNEKYSVLFELNAETDFVAKNELFQELVETIQKALLSNEFKTLEDALNIEVNGSSLESLVTNATAKIGEKITLRRVEKVSFTEGEVAAIYTHANKRIASIIHAKGTNGDAARNVAMHVAALNPTFDTENDLPVELKEKIHTEAVAECKENPKFDSLPEKVQNSMLDGKLRKAFNENNVLSFQAFVMEDSKTVAQYLSDNGLELIKSYRFEVGEGIEKKVVDFAAEVAEQMK</sequence>
<keyword evidence="5 7" id="KW-0648">Protein biosynthesis</keyword>
<evidence type="ECO:0000256" key="4">
    <source>
        <dbReference type="ARBA" id="ARBA00022768"/>
    </source>
</evidence>
<dbReference type="CDD" id="cd14275">
    <property type="entry name" value="UBA_EF-Ts"/>
    <property type="match status" value="1"/>
</dbReference>
<dbReference type="Gene3D" id="1.10.8.10">
    <property type="entry name" value="DNA helicase RuvA subunit, C-terminal domain"/>
    <property type="match status" value="1"/>
</dbReference>
<evidence type="ECO:0000256" key="5">
    <source>
        <dbReference type="ARBA" id="ARBA00022917"/>
    </source>
</evidence>
<evidence type="ECO:0000256" key="6">
    <source>
        <dbReference type="ARBA" id="ARBA00025453"/>
    </source>
</evidence>
<dbReference type="Pfam" id="PF00889">
    <property type="entry name" value="EF_TS"/>
    <property type="match status" value="1"/>
</dbReference>
<feature type="domain" description="Translation elongation factor EFTs/EF1B dimerisation" evidence="10">
    <location>
        <begin position="71"/>
        <end position="277"/>
    </location>
</feature>
<comment type="similarity">
    <text evidence="1 7 8">Belongs to the EF-Ts family.</text>
</comment>
<dbReference type="SUPFAM" id="SSF54713">
    <property type="entry name" value="Elongation factor Ts (EF-Ts), dimerisation domain"/>
    <property type="match status" value="2"/>
</dbReference>
<dbReference type="GO" id="GO:0003746">
    <property type="term" value="F:translation elongation factor activity"/>
    <property type="evidence" value="ECO:0007669"/>
    <property type="project" value="UniProtKB-UniRule"/>
</dbReference>
<evidence type="ECO:0000256" key="9">
    <source>
        <dbReference type="RuleBase" id="RU000643"/>
    </source>
</evidence>
<evidence type="ECO:0000259" key="10">
    <source>
        <dbReference type="Pfam" id="PF00889"/>
    </source>
</evidence>
<evidence type="ECO:0000256" key="2">
    <source>
        <dbReference type="ARBA" id="ARBA00016956"/>
    </source>
</evidence>
<dbReference type="PROSITE" id="PS01126">
    <property type="entry name" value="EF_TS_1"/>
    <property type="match status" value="1"/>
</dbReference>
<dbReference type="FunFam" id="1.10.8.10:FF:000001">
    <property type="entry name" value="Elongation factor Ts"/>
    <property type="match status" value="1"/>
</dbReference>
<keyword evidence="3 7" id="KW-0963">Cytoplasm</keyword>
<dbReference type="PROSITE" id="PS01127">
    <property type="entry name" value="EF_TS_2"/>
    <property type="match status" value="1"/>
</dbReference>
<dbReference type="NCBIfam" id="TIGR00116">
    <property type="entry name" value="tsf"/>
    <property type="match status" value="1"/>
</dbReference>
<dbReference type="Gene3D" id="3.30.479.20">
    <property type="entry name" value="Elongation factor Ts, dimerisation domain"/>
    <property type="match status" value="2"/>
</dbReference>
<feature type="region of interest" description="Involved in Mg(2+) ion dislocation from EF-Tu" evidence="7">
    <location>
        <begin position="79"/>
        <end position="82"/>
    </location>
</feature>
<dbReference type="InterPro" id="IPR014039">
    <property type="entry name" value="Transl_elong_EFTs/EF1B_dimer"/>
</dbReference>
<evidence type="ECO:0000256" key="1">
    <source>
        <dbReference type="ARBA" id="ARBA00005532"/>
    </source>
</evidence>
<evidence type="ECO:0000256" key="7">
    <source>
        <dbReference type="HAMAP-Rule" id="MF_00050"/>
    </source>
</evidence>
<protein>
    <recommendedName>
        <fullName evidence="2 7">Elongation factor Ts</fullName>
        <shortName evidence="7">EF-Ts</shortName>
    </recommendedName>
</protein>
<dbReference type="GO" id="GO:0005737">
    <property type="term" value="C:cytoplasm"/>
    <property type="evidence" value="ECO:0007669"/>
    <property type="project" value="UniProtKB-SubCell"/>
</dbReference>
<dbReference type="KEGG" id="mphe:HGG69_01830"/>
<dbReference type="InterPro" id="IPR018101">
    <property type="entry name" value="Transl_elong_Ts_CS"/>
</dbReference>
<proteinExistence type="inferred from homology"/>
<evidence type="ECO:0000256" key="8">
    <source>
        <dbReference type="RuleBase" id="RU000642"/>
    </source>
</evidence>
<organism evidence="11 12">
    <name type="scientific">Mycoplasma phocoenae</name>
    <dbReference type="NCBI Taxonomy" id="754517"/>
    <lineage>
        <taxon>Bacteria</taxon>
        <taxon>Bacillati</taxon>
        <taxon>Mycoplasmatota</taxon>
        <taxon>Mollicutes</taxon>
        <taxon>Mycoplasmataceae</taxon>
        <taxon>Mycoplasma</taxon>
    </lineage>
</organism>
<dbReference type="InterPro" id="IPR001816">
    <property type="entry name" value="Transl_elong_EFTs/EF1B"/>
</dbReference>
<accession>A0A858U3Q2</accession>
<keyword evidence="4 7" id="KW-0251">Elongation factor</keyword>
<dbReference type="PANTHER" id="PTHR11741:SF0">
    <property type="entry name" value="ELONGATION FACTOR TS, MITOCHONDRIAL"/>
    <property type="match status" value="1"/>
</dbReference>
<gene>
    <name evidence="7" type="primary">tsf</name>
    <name evidence="11" type="ORF">HGG69_01830</name>
</gene>
<dbReference type="Gene3D" id="1.10.286.20">
    <property type="match status" value="1"/>
</dbReference>
<dbReference type="HAMAP" id="MF_00050">
    <property type="entry name" value="EF_Ts"/>
    <property type="match status" value="1"/>
</dbReference>
<dbReference type="InterPro" id="IPR036402">
    <property type="entry name" value="EF-Ts_dimer_sf"/>
</dbReference>
<comment type="function">
    <text evidence="6 7 8">Associates with the EF-Tu.GDP complex and induces the exchange of GDP to GTP. It remains bound to the aminoacyl-tRNA.EF-Tu.GTP complex up to the GTP hydrolysis stage on the ribosome.</text>
</comment>
<dbReference type="PANTHER" id="PTHR11741">
    <property type="entry name" value="ELONGATION FACTOR TS"/>
    <property type="match status" value="1"/>
</dbReference>
<dbReference type="EMBL" id="CP051481">
    <property type="protein sequence ID" value="QJG67052.1"/>
    <property type="molecule type" value="Genomic_DNA"/>
</dbReference>
<keyword evidence="12" id="KW-1185">Reference proteome</keyword>
<dbReference type="RefSeq" id="WP_169605103.1">
    <property type="nucleotide sequence ID" value="NZ_CP051481.1"/>
</dbReference>
<dbReference type="SUPFAM" id="SSF46934">
    <property type="entry name" value="UBA-like"/>
    <property type="match status" value="1"/>
</dbReference>
<dbReference type="AlphaFoldDB" id="A0A858U3Q2"/>
<comment type="subcellular location">
    <subcellularLocation>
        <location evidence="7 9">Cytoplasm</location>
    </subcellularLocation>
</comment>
<evidence type="ECO:0000313" key="12">
    <source>
        <dbReference type="Proteomes" id="UP000501060"/>
    </source>
</evidence>
<name>A0A858U3Q2_9MOLU</name>
<reference evidence="11 12" key="1">
    <citation type="submission" date="2020-04" db="EMBL/GenBank/DDBJ databases">
        <title>Novel Mycoplasma species detected in Phocoena phocoena (harbor porpoise) from the USA.</title>
        <authorList>
            <person name="Volokhov D.V."/>
        </authorList>
    </citation>
    <scope>NUCLEOTIDE SEQUENCE [LARGE SCALE GENOMIC DNA]</scope>
    <source>
        <strain evidence="11 12">Phocoena C-264-GEN</strain>
    </source>
</reference>
<evidence type="ECO:0000256" key="3">
    <source>
        <dbReference type="ARBA" id="ARBA00022490"/>
    </source>
</evidence>
<dbReference type="InterPro" id="IPR009060">
    <property type="entry name" value="UBA-like_sf"/>
</dbReference>